<feature type="non-terminal residue" evidence="1">
    <location>
        <position position="1"/>
    </location>
</feature>
<name>A0A822CCA3_9BILA</name>
<protein>
    <submittedName>
        <fullName evidence="1">Uncharacterized protein</fullName>
    </submittedName>
</protein>
<comment type="caution">
    <text evidence="1">The sequence shown here is derived from an EMBL/GenBank/DDBJ whole genome shotgun (WGS) entry which is preliminary data.</text>
</comment>
<gene>
    <name evidence="1" type="ORF">QYT958_LOCUS41320</name>
</gene>
<sequence length="57" mass="6255">AIRTLKPQTVSIANDNNSGILVIDNSQKSTLLPFNDQITKAEIVWALTVARRDCSTI</sequence>
<evidence type="ECO:0000313" key="1">
    <source>
        <dbReference type="EMBL" id="CAF5040023.1"/>
    </source>
</evidence>
<dbReference type="EMBL" id="CAJOBR010046529">
    <property type="protein sequence ID" value="CAF5040023.1"/>
    <property type="molecule type" value="Genomic_DNA"/>
</dbReference>
<evidence type="ECO:0000313" key="2">
    <source>
        <dbReference type="Proteomes" id="UP000663848"/>
    </source>
</evidence>
<reference evidence="1" key="1">
    <citation type="submission" date="2021-02" db="EMBL/GenBank/DDBJ databases">
        <authorList>
            <person name="Nowell W R."/>
        </authorList>
    </citation>
    <scope>NUCLEOTIDE SEQUENCE</scope>
</reference>
<dbReference type="AlphaFoldDB" id="A0A822CCA3"/>
<dbReference type="Proteomes" id="UP000663848">
    <property type="component" value="Unassembled WGS sequence"/>
</dbReference>
<proteinExistence type="predicted"/>
<organism evidence="1 2">
    <name type="scientific">Rotaria socialis</name>
    <dbReference type="NCBI Taxonomy" id="392032"/>
    <lineage>
        <taxon>Eukaryota</taxon>
        <taxon>Metazoa</taxon>
        <taxon>Spiralia</taxon>
        <taxon>Gnathifera</taxon>
        <taxon>Rotifera</taxon>
        <taxon>Eurotatoria</taxon>
        <taxon>Bdelloidea</taxon>
        <taxon>Philodinida</taxon>
        <taxon>Philodinidae</taxon>
        <taxon>Rotaria</taxon>
    </lineage>
</organism>
<accession>A0A822CCA3</accession>